<evidence type="ECO:0008006" key="4">
    <source>
        <dbReference type="Google" id="ProtNLM"/>
    </source>
</evidence>
<keyword evidence="1" id="KW-0472">Membrane</keyword>
<name>A0A8J3F7E5_9ACTN</name>
<keyword evidence="1" id="KW-0812">Transmembrane</keyword>
<feature type="transmembrane region" description="Helical" evidence="1">
    <location>
        <begin position="95"/>
        <end position="111"/>
    </location>
</feature>
<sequence length="241" mass="26001">MSTGNRSAAPLPTISEQVAAQLGGWRGAVETTVPIVAFIAVNAGLEPLAKAFGWDAGLTGALGAKYDLKVAVSIAVLVAVGIAARRLAQKRTVRHSVNGLVGVGLGAWLAWRSGEARDFYLPGIWYGLAYGVVLLATAASRWPLVGWIWSVMADGGKHDWRDSPRLMRTFRWLTLVWGTVWLIKVGIQLVFYQLGSEAGLAITRLVFGYPPYLVLLLLTMWAVRRVKAAEAAAEPIPAPRV</sequence>
<accession>A0A8J3F7E5</accession>
<dbReference type="RefSeq" id="WP_189168315.1">
    <property type="nucleotide sequence ID" value="NZ_BMQB01000001.1"/>
</dbReference>
<dbReference type="Pfam" id="PF11361">
    <property type="entry name" value="DUF3159"/>
    <property type="match status" value="1"/>
</dbReference>
<keyword evidence="1" id="KW-1133">Transmembrane helix</keyword>
<gene>
    <name evidence="2" type="ORF">GCM10010123_04730</name>
</gene>
<dbReference type="Proteomes" id="UP000649739">
    <property type="component" value="Unassembled WGS sequence"/>
</dbReference>
<evidence type="ECO:0000313" key="3">
    <source>
        <dbReference type="Proteomes" id="UP000649739"/>
    </source>
</evidence>
<dbReference type="AlphaFoldDB" id="A0A8J3F7E5"/>
<comment type="caution">
    <text evidence="2">The sequence shown here is derived from an EMBL/GenBank/DDBJ whole genome shotgun (WGS) entry which is preliminary data.</text>
</comment>
<evidence type="ECO:0000256" key="1">
    <source>
        <dbReference type="SAM" id="Phobius"/>
    </source>
</evidence>
<dbReference type="EMBL" id="BMQB01000001">
    <property type="protein sequence ID" value="GGJ77732.1"/>
    <property type="molecule type" value="Genomic_DNA"/>
</dbReference>
<feature type="transmembrane region" description="Helical" evidence="1">
    <location>
        <begin position="170"/>
        <end position="192"/>
    </location>
</feature>
<feature type="transmembrane region" description="Helical" evidence="1">
    <location>
        <begin position="123"/>
        <end position="149"/>
    </location>
</feature>
<keyword evidence="3" id="KW-1185">Reference proteome</keyword>
<dbReference type="InterPro" id="IPR016566">
    <property type="entry name" value="UCP010219"/>
</dbReference>
<reference evidence="2" key="2">
    <citation type="submission" date="2020-09" db="EMBL/GenBank/DDBJ databases">
        <authorList>
            <person name="Sun Q."/>
            <person name="Ohkuma M."/>
        </authorList>
    </citation>
    <scope>NUCLEOTIDE SEQUENCE</scope>
    <source>
        <strain evidence="2">JCM 3090</strain>
    </source>
</reference>
<feature type="transmembrane region" description="Helical" evidence="1">
    <location>
        <begin position="198"/>
        <end position="218"/>
    </location>
</feature>
<reference evidence="2" key="1">
    <citation type="journal article" date="2014" name="Int. J. Syst. Evol. Microbiol.">
        <title>Complete genome sequence of Corynebacterium casei LMG S-19264T (=DSM 44701T), isolated from a smear-ripened cheese.</title>
        <authorList>
            <consortium name="US DOE Joint Genome Institute (JGI-PGF)"/>
            <person name="Walter F."/>
            <person name="Albersmeier A."/>
            <person name="Kalinowski J."/>
            <person name="Ruckert C."/>
        </authorList>
    </citation>
    <scope>NUCLEOTIDE SEQUENCE</scope>
    <source>
        <strain evidence="2">JCM 3090</strain>
    </source>
</reference>
<proteinExistence type="predicted"/>
<evidence type="ECO:0000313" key="2">
    <source>
        <dbReference type="EMBL" id="GGJ77732.1"/>
    </source>
</evidence>
<protein>
    <recommendedName>
        <fullName evidence="4">DUF3159 domain-containing protein</fullName>
    </recommendedName>
</protein>
<organism evidence="2 3">
    <name type="scientific">Pilimelia anulata</name>
    <dbReference type="NCBI Taxonomy" id="53371"/>
    <lineage>
        <taxon>Bacteria</taxon>
        <taxon>Bacillati</taxon>
        <taxon>Actinomycetota</taxon>
        <taxon>Actinomycetes</taxon>
        <taxon>Micromonosporales</taxon>
        <taxon>Micromonosporaceae</taxon>
        <taxon>Pilimelia</taxon>
    </lineage>
</organism>